<evidence type="ECO:0000313" key="3">
    <source>
        <dbReference type="EMBL" id="RYU92192.1"/>
    </source>
</evidence>
<gene>
    <name evidence="3" type="ORF">EWM62_01795</name>
</gene>
<proteinExistence type="predicted"/>
<accession>A0A4Q5LRQ4</accession>
<dbReference type="InterPro" id="IPR036514">
    <property type="entry name" value="SGNH_hydro_sf"/>
</dbReference>
<dbReference type="SUPFAM" id="SSF52266">
    <property type="entry name" value="SGNH hydrolase"/>
    <property type="match status" value="1"/>
</dbReference>
<dbReference type="EMBL" id="SEWG01000001">
    <property type="protein sequence ID" value="RYU92192.1"/>
    <property type="molecule type" value="Genomic_DNA"/>
</dbReference>
<dbReference type="Proteomes" id="UP000293331">
    <property type="component" value="Unassembled WGS sequence"/>
</dbReference>
<dbReference type="RefSeq" id="WP_129874923.1">
    <property type="nucleotide sequence ID" value="NZ_SEWG01000001.1"/>
</dbReference>
<organism evidence="3 4">
    <name type="scientific">Mucilaginibacter terrigena</name>
    <dbReference type="NCBI Taxonomy" id="2492395"/>
    <lineage>
        <taxon>Bacteria</taxon>
        <taxon>Pseudomonadati</taxon>
        <taxon>Bacteroidota</taxon>
        <taxon>Sphingobacteriia</taxon>
        <taxon>Sphingobacteriales</taxon>
        <taxon>Sphingobacteriaceae</taxon>
        <taxon>Mucilaginibacter</taxon>
    </lineage>
</organism>
<keyword evidence="1" id="KW-0732">Signal</keyword>
<comment type="caution">
    <text evidence="3">The sequence shown here is derived from an EMBL/GenBank/DDBJ whole genome shotgun (WGS) entry which is preliminary data.</text>
</comment>
<feature type="domain" description="Carbohydrate esterase 2 N-terminal" evidence="2">
    <location>
        <begin position="32"/>
        <end position="136"/>
    </location>
</feature>
<dbReference type="AlphaFoldDB" id="A0A4Q5LRQ4"/>
<keyword evidence="4" id="KW-1185">Reference proteome</keyword>
<dbReference type="OrthoDB" id="9801375at2"/>
<feature type="chain" id="PRO_5020354344" evidence="1">
    <location>
        <begin position="20"/>
        <end position="353"/>
    </location>
</feature>
<dbReference type="Gene3D" id="3.40.50.1110">
    <property type="entry name" value="SGNH hydrolase"/>
    <property type="match status" value="1"/>
</dbReference>
<evidence type="ECO:0000256" key="1">
    <source>
        <dbReference type="SAM" id="SignalP"/>
    </source>
</evidence>
<dbReference type="Pfam" id="PF17996">
    <property type="entry name" value="CE2_N"/>
    <property type="match status" value="1"/>
</dbReference>
<reference evidence="3 4" key="1">
    <citation type="submission" date="2019-02" db="EMBL/GenBank/DDBJ databases">
        <title>Bacterial novel species Mucilaginibacter sp. 17JY9-4 isolated from soil.</title>
        <authorList>
            <person name="Jung H.-Y."/>
        </authorList>
    </citation>
    <scope>NUCLEOTIDE SEQUENCE [LARGE SCALE GENOMIC DNA]</scope>
    <source>
        <strain evidence="3 4">17JY9-4</strain>
    </source>
</reference>
<dbReference type="InterPro" id="IPR037461">
    <property type="entry name" value="CtCE2-like_dom"/>
</dbReference>
<protein>
    <submittedName>
        <fullName evidence="3">Electron transporter RnfD</fullName>
    </submittedName>
</protein>
<name>A0A4Q5LRQ4_9SPHI</name>
<sequence length="353" mass="40389">MKRILLSLFLAFAVAGCRAQTLVNFNNPRIHYMGRIPMRDSTAELSWTAASVIINFNGTAVKATMNDENGQNYYNVVVDGKVTKVLRLDKGKKEYELIAGLPKGNHRLQLFKRSEYDWGRTWFYGLNINGSLLAPPTFKHKIEYYGNSITCGMANEDTTGQDRGDSDYENGYASYANLTARHFDADFSSISKSGIGIVISWFDYVMPDIYDQAYAHDKAKWDFSKFSPELVIVNLFQNDSWLTKNKDYPEFKRLFGTTPPTPEYIISHYRDFIKNIRAKYPKAKILCALGSMDATREGSEWPGYIQKAVAGLHDKEIYTHFFPYKNTPGHPSVKEHQDMADDLIAYITKTFKW</sequence>
<dbReference type="InterPro" id="IPR052762">
    <property type="entry name" value="PCW_deacetylase/CE"/>
</dbReference>
<dbReference type="GO" id="GO:0052689">
    <property type="term" value="F:carboxylic ester hydrolase activity"/>
    <property type="evidence" value="ECO:0007669"/>
    <property type="project" value="InterPro"/>
</dbReference>
<evidence type="ECO:0000259" key="2">
    <source>
        <dbReference type="Pfam" id="PF17996"/>
    </source>
</evidence>
<dbReference type="PANTHER" id="PTHR37834">
    <property type="entry name" value="GDSL-LIKE LIPASE/ACYLHYDROLASE DOMAIN PROTEIN (AFU_ORTHOLOGUE AFUA_2G00620)"/>
    <property type="match status" value="1"/>
</dbReference>
<dbReference type="InterPro" id="IPR040794">
    <property type="entry name" value="CE2_N"/>
</dbReference>
<feature type="signal peptide" evidence="1">
    <location>
        <begin position="1"/>
        <end position="19"/>
    </location>
</feature>
<dbReference type="PANTHER" id="PTHR37834:SF2">
    <property type="entry name" value="ESTERASE, SGNH HYDROLASE-TYPE"/>
    <property type="match status" value="1"/>
</dbReference>
<dbReference type="CDD" id="cd01831">
    <property type="entry name" value="Endoglucanase_E_like"/>
    <property type="match status" value="1"/>
</dbReference>
<dbReference type="PROSITE" id="PS51257">
    <property type="entry name" value="PROKAR_LIPOPROTEIN"/>
    <property type="match status" value="1"/>
</dbReference>
<dbReference type="Gene3D" id="2.60.120.260">
    <property type="entry name" value="Galactose-binding domain-like"/>
    <property type="match status" value="1"/>
</dbReference>
<evidence type="ECO:0000313" key="4">
    <source>
        <dbReference type="Proteomes" id="UP000293331"/>
    </source>
</evidence>